<evidence type="ECO:0000313" key="2">
    <source>
        <dbReference type="EMBL" id="CAI4020330.1"/>
    </source>
</evidence>
<dbReference type="EMBL" id="CAMXCT010001284">
    <property type="protein sequence ID" value="CAI3988616.1"/>
    <property type="molecule type" value="Genomic_DNA"/>
</dbReference>
<dbReference type="Proteomes" id="UP001152797">
    <property type="component" value="Unassembled WGS sequence"/>
</dbReference>
<proteinExistence type="predicted"/>
<gene>
    <name evidence="1" type="ORF">C1SCF055_LOCUS15760</name>
    <name evidence="2" type="ORF">C1SCF055_LOCUS44753</name>
</gene>
<dbReference type="EMBL" id="CAMXCT030001284">
    <property type="protein sequence ID" value="CAL4775928.1"/>
    <property type="molecule type" value="Genomic_DNA"/>
</dbReference>
<evidence type="ECO:0000313" key="3">
    <source>
        <dbReference type="EMBL" id="CAL4775928.1"/>
    </source>
</evidence>
<dbReference type="EMBL" id="CAMXCT020006803">
    <property type="protein sequence ID" value="CAL1173705.1"/>
    <property type="molecule type" value="Genomic_DNA"/>
</dbReference>
<evidence type="ECO:0000313" key="1">
    <source>
        <dbReference type="EMBL" id="CAI3988616.1"/>
    </source>
</evidence>
<name>A0A9P1GT41_9DINO</name>
<accession>A0A9P1GT41</accession>
<keyword evidence="4" id="KW-1185">Reference proteome</keyword>
<protein>
    <submittedName>
        <fullName evidence="3">Ribonucleoside-diphosphate reductase small chain</fullName>
    </submittedName>
</protein>
<dbReference type="AlphaFoldDB" id="A0A9P1GT41"/>
<dbReference type="EMBL" id="CAMXCT010006803">
    <property type="protein sequence ID" value="CAI4020330.1"/>
    <property type="molecule type" value="Genomic_DNA"/>
</dbReference>
<sequence>MESQLKIAPAETARPTWEEEKLLREKKVALPLEKLVQDSFHKMEEREKALKEVLPLMEKDERNTKDRISMLGGDTINECFCNNVEV</sequence>
<comment type="caution">
    <text evidence="2">The sequence shown here is derived from an EMBL/GenBank/DDBJ whole genome shotgun (WGS) entry which is preliminary data.</text>
</comment>
<evidence type="ECO:0000313" key="4">
    <source>
        <dbReference type="Proteomes" id="UP001152797"/>
    </source>
</evidence>
<dbReference type="EMBL" id="CAMXCT020001284">
    <property type="protein sequence ID" value="CAL1141991.1"/>
    <property type="molecule type" value="Genomic_DNA"/>
</dbReference>
<reference evidence="3 4" key="2">
    <citation type="submission" date="2024-05" db="EMBL/GenBank/DDBJ databases">
        <authorList>
            <person name="Chen Y."/>
            <person name="Shah S."/>
            <person name="Dougan E. K."/>
            <person name="Thang M."/>
            <person name="Chan C."/>
        </authorList>
    </citation>
    <scope>NUCLEOTIDE SEQUENCE [LARGE SCALE GENOMIC DNA]</scope>
</reference>
<dbReference type="EMBL" id="CAMXCT030006803">
    <property type="protein sequence ID" value="CAL4807642.1"/>
    <property type="molecule type" value="Genomic_DNA"/>
</dbReference>
<organism evidence="2">
    <name type="scientific">Cladocopium goreaui</name>
    <dbReference type="NCBI Taxonomy" id="2562237"/>
    <lineage>
        <taxon>Eukaryota</taxon>
        <taxon>Sar</taxon>
        <taxon>Alveolata</taxon>
        <taxon>Dinophyceae</taxon>
        <taxon>Suessiales</taxon>
        <taxon>Symbiodiniaceae</taxon>
        <taxon>Cladocopium</taxon>
    </lineage>
</organism>
<reference evidence="2" key="1">
    <citation type="submission" date="2022-10" db="EMBL/GenBank/DDBJ databases">
        <authorList>
            <person name="Chen Y."/>
            <person name="Dougan E. K."/>
            <person name="Chan C."/>
            <person name="Rhodes N."/>
            <person name="Thang M."/>
        </authorList>
    </citation>
    <scope>NUCLEOTIDE SEQUENCE</scope>
</reference>